<evidence type="ECO:0000256" key="1">
    <source>
        <dbReference type="SAM" id="MobiDB-lite"/>
    </source>
</evidence>
<keyword evidence="3" id="KW-1185">Reference proteome</keyword>
<dbReference type="EMBL" id="VTPC01087964">
    <property type="protein sequence ID" value="KAF2886357.1"/>
    <property type="molecule type" value="Genomic_DNA"/>
</dbReference>
<comment type="caution">
    <text evidence="2">The sequence shown here is derived from an EMBL/GenBank/DDBJ whole genome shotgun (WGS) entry which is preliminary data.</text>
</comment>
<accession>A0A8K0CLQ5</accession>
<name>A0A8K0CLQ5_IGNLU</name>
<sequence>RCQVCYWIRRYKEEARGHQKRYRTGRCDRKEDLPAEQTADSLNYKRQEPFGSARSARNAPQLHCSPHTVIFPDDKVFKTIMGSNKPVWRLNNTPYLQQQSLRVTLSIWRWISCVGPGELIRTSSRMTAEEYVGILEDVLLPSIEAMYPGLQRFTFVHNKRAAHKVRMVTIRFRARP</sequence>
<proteinExistence type="predicted"/>
<dbReference type="GO" id="GO:0003676">
    <property type="term" value="F:nucleic acid binding"/>
    <property type="evidence" value="ECO:0007669"/>
    <property type="project" value="InterPro"/>
</dbReference>
<dbReference type="AlphaFoldDB" id="A0A8K0CLQ5"/>
<dbReference type="Proteomes" id="UP000801492">
    <property type="component" value="Unassembled WGS sequence"/>
</dbReference>
<organism evidence="2 3">
    <name type="scientific">Ignelater luminosus</name>
    <name type="common">Cucubano</name>
    <name type="synonym">Pyrophorus luminosus</name>
    <dbReference type="NCBI Taxonomy" id="2038154"/>
    <lineage>
        <taxon>Eukaryota</taxon>
        <taxon>Metazoa</taxon>
        <taxon>Ecdysozoa</taxon>
        <taxon>Arthropoda</taxon>
        <taxon>Hexapoda</taxon>
        <taxon>Insecta</taxon>
        <taxon>Pterygota</taxon>
        <taxon>Neoptera</taxon>
        <taxon>Endopterygota</taxon>
        <taxon>Coleoptera</taxon>
        <taxon>Polyphaga</taxon>
        <taxon>Elateriformia</taxon>
        <taxon>Elateroidea</taxon>
        <taxon>Elateridae</taxon>
        <taxon>Agrypninae</taxon>
        <taxon>Pyrophorini</taxon>
        <taxon>Ignelater</taxon>
    </lineage>
</organism>
<evidence type="ECO:0000313" key="2">
    <source>
        <dbReference type="EMBL" id="KAF2886357.1"/>
    </source>
</evidence>
<dbReference type="Gene3D" id="3.30.420.10">
    <property type="entry name" value="Ribonuclease H-like superfamily/Ribonuclease H"/>
    <property type="match status" value="1"/>
</dbReference>
<evidence type="ECO:0000313" key="3">
    <source>
        <dbReference type="Proteomes" id="UP000801492"/>
    </source>
</evidence>
<feature type="non-terminal residue" evidence="2">
    <location>
        <position position="1"/>
    </location>
</feature>
<feature type="region of interest" description="Disordered" evidence="1">
    <location>
        <begin position="38"/>
        <end position="59"/>
    </location>
</feature>
<dbReference type="InterPro" id="IPR036397">
    <property type="entry name" value="RNaseH_sf"/>
</dbReference>
<protein>
    <submittedName>
        <fullName evidence="2">Uncharacterized protein</fullName>
    </submittedName>
</protein>
<gene>
    <name evidence="2" type="ORF">ILUMI_19815</name>
</gene>
<reference evidence="2" key="1">
    <citation type="submission" date="2019-08" db="EMBL/GenBank/DDBJ databases">
        <title>The genome of the North American firefly Photinus pyralis.</title>
        <authorList>
            <consortium name="Photinus pyralis genome working group"/>
            <person name="Fallon T.R."/>
            <person name="Sander Lower S.E."/>
            <person name="Weng J.-K."/>
        </authorList>
    </citation>
    <scope>NUCLEOTIDE SEQUENCE</scope>
    <source>
        <strain evidence="2">TRF0915ILg1</strain>
        <tissue evidence="2">Whole body</tissue>
    </source>
</reference>
<dbReference type="OrthoDB" id="6722168at2759"/>